<reference evidence="2" key="1">
    <citation type="submission" date="2018-11" db="EMBL/GenBank/DDBJ databases">
        <authorList>
            <consortium name="Pathogen Informatics"/>
        </authorList>
    </citation>
    <scope>NUCLEOTIDE SEQUENCE</scope>
</reference>
<gene>
    <name evidence="2" type="ORF">PXEA_LOCUS34152</name>
</gene>
<sequence length="310" mass="33971">MPSFYLESCVTPVSTQFQHRVRGRLPDPTETNSRVQKAFISSRSNVAPEVDSSLSSDFDDSLSTSSSLVNSASPNKRKRRKKKKKKLGSATNSISLSESLATSTSPGMPNTTVRVEADGAVQPGRPSHRVQSTRAYHSQRRQPTEQKRAKKDGNCVVASLYDNDDDDYGDIHYDCTAGEATITSDAACRPDGRTDILPKSVEGEGDGESEGKGEGEIEGGLLQRNLRQRAEVAHKLAHPLRLHADIWHNETGESNDGPVCCCWAKYRIGPLHNQYEGETVGHTLNKPIVSLHRRKSILDVLSIFKAVSST</sequence>
<feature type="compositionally biased region" description="Low complexity" evidence="1">
    <location>
        <begin position="51"/>
        <end position="73"/>
    </location>
</feature>
<evidence type="ECO:0000256" key="1">
    <source>
        <dbReference type="SAM" id="MobiDB-lite"/>
    </source>
</evidence>
<name>A0A448XN58_9PLAT</name>
<dbReference type="EMBL" id="CAAALY010266087">
    <property type="protein sequence ID" value="VEL40712.1"/>
    <property type="molecule type" value="Genomic_DNA"/>
</dbReference>
<feature type="compositionally biased region" description="Basic and acidic residues" evidence="1">
    <location>
        <begin position="142"/>
        <end position="151"/>
    </location>
</feature>
<keyword evidence="3" id="KW-1185">Reference proteome</keyword>
<dbReference type="OrthoDB" id="67027at2759"/>
<dbReference type="Proteomes" id="UP000784294">
    <property type="component" value="Unassembled WGS sequence"/>
</dbReference>
<organism evidence="2 3">
    <name type="scientific">Protopolystoma xenopodis</name>
    <dbReference type="NCBI Taxonomy" id="117903"/>
    <lineage>
        <taxon>Eukaryota</taxon>
        <taxon>Metazoa</taxon>
        <taxon>Spiralia</taxon>
        <taxon>Lophotrochozoa</taxon>
        <taxon>Platyhelminthes</taxon>
        <taxon>Monogenea</taxon>
        <taxon>Polyopisthocotylea</taxon>
        <taxon>Polystomatidea</taxon>
        <taxon>Polystomatidae</taxon>
        <taxon>Protopolystoma</taxon>
    </lineage>
</organism>
<feature type="compositionally biased region" description="Polar residues" evidence="1">
    <location>
        <begin position="89"/>
        <end position="113"/>
    </location>
</feature>
<proteinExistence type="predicted"/>
<dbReference type="AlphaFoldDB" id="A0A448XN58"/>
<evidence type="ECO:0000313" key="2">
    <source>
        <dbReference type="EMBL" id="VEL40712.1"/>
    </source>
</evidence>
<accession>A0A448XN58</accession>
<feature type="region of interest" description="Disordered" evidence="1">
    <location>
        <begin position="189"/>
        <end position="216"/>
    </location>
</feature>
<protein>
    <submittedName>
        <fullName evidence="2">Uncharacterized protein</fullName>
    </submittedName>
</protein>
<comment type="caution">
    <text evidence="2">The sequence shown here is derived from an EMBL/GenBank/DDBJ whole genome shotgun (WGS) entry which is preliminary data.</text>
</comment>
<feature type="region of interest" description="Disordered" evidence="1">
    <location>
        <begin position="43"/>
        <end position="151"/>
    </location>
</feature>
<feature type="compositionally biased region" description="Basic residues" evidence="1">
    <location>
        <begin position="75"/>
        <end position="87"/>
    </location>
</feature>
<evidence type="ECO:0000313" key="3">
    <source>
        <dbReference type="Proteomes" id="UP000784294"/>
    </source>
</evidence>